<feature type="binding site" evidence="16">
    <location>
        <position position="466"/>
    </location>
    <ligand>
        <name>ATP</name>
        <dbReference type="ChEBI" id="CHEBI:30616"/>
    </ligand>
</feature>
<feature type="active site" description="4-aspartylphosphate intermediate" evidence="15">
    <location>
        <position position="364"/>
    </location>
</feature>
<dbReference type="SUPFAM" id="SSF81660">
    <property type="entry name" value="Metal cation-transporting ATPase, ATP-binding domain N"/>
    <property type="match status" value="1"/>
</dbReference>
<dbReference type="Pfam" id="PF16209">
    <property type="entry name" value="PhoLip_ATPase_N"/>
    <property type="match status" value="1"/>
</dbReference>
<feature type="binding site" evidence="16">
    <location>
        <position position="644"/>
    </location>
    <ligand>
        <name>ATP</name>
        <dbReference type="ChEBI" id="CHEBI:30616"/>
    </ligand>
</feature>
<feature type="binding site" evidence="16">
    <location>
        <position position="753"/>
    </location>
    <ligand>
        <name>ATP</name>
        <dbReference type="ChEBI" id="CHEBI:30616"/>
    </ligand>
</feature>
<evidence type="ECO:0000256" key="8">
    <source>
        <dbReference type="ARBA" id="ARBA00022840"/>
    </source>
</evidence>
<dbReference type="InterPro" id="IPR023298">
    <property type="entry name" value="ATPase_P-typ_TM_dom_sf"/>
</dbReference>
<evidence type="ECO:0000256" key="6">
    <source>
        <dbReference type="ARBA" id="ARBA00022723"/>
    </source>
</evidence>
<dbReference type="InterPro" id="IPR036412">
    <property type="entry name" value="HAD-like_sf"/>
</dbReference>
<feature type="binding site" evidence="16">
    <location>
        <position position="776"/>
    </location>
    <ligand>
        <name>ATP</name>
        <dbReference type="ChEBI" id="CHEBI:30616"/>
    </ligand>
</feature>
<accession>B3RSC3</accession>
<evidence type="ECO:0000256" key="13">
    <source>
        <dbReference type="ARBA" id="ARBA00034036"/>
    </source>
</evidence>
<keyword evidence="4" id="KW-1003">Cell membrane</keyword>
<evidence type="ECO:0000256" key="16">
    <source>
        <dbReference type="PIRSR" id="PIRSR606539-2"/>
    </source>
</evidence>
<dbReference type="InterPro" id="IPR008250">
    <property type="entry name" value="ATPase_P-typ_transduc_dom_A_sf"/>
</dbReference>
<evidence type="ECO:0000256" key="2">
    <source>
        <dbReference type="ARBA" id="ARBA00004236"/>
    </source>
</evidence>
<evidence type="ECO:0000313" key="22">
    <source>
        <dbReference type="EMBL" id="EDV26490.1"/>
    </source>
</evidence>
<protein>
    <recommendedName>
        <fullName evidence="18">Phospholipid-transporting ATPase</fullName>
        <ecNumber evidence="18">7.6.2.1</ecNumber>
    </recommendedName>
</protein>
<dbReference type="SUPFAM" id="SSF56784">
    <property type="entry name" value="HAD-like"/>
    <property type="match status" value="1"/>
</dbReference>
<feature type="transmembrane region" description="Helical" evidence="18">
    <location>
        <begin position="249"/>
        <end position="271"/>
    </location>
</feature>
<feature type="binding site" evidence="16">
    <location>
        <position position="507"/>
    </location>
    <ligand>
        <name>ATP</name>
        <dbReference type="ChEBI" id="CHEBI:30616"/>
    </ligand>
</feature>
<dbReference type="Proteomes" id="UP000009022">
    <property type="component" value="Unassembled WGS sequence"/>
</dbReference>
<evidence type="ECO:0000256" key="5">
    <source>
        <dbReference type="ARBA" id="ARBA00022692"/>
    </source>
</evidence>
<evidence type="ECO:0000256" key="11">
    <source>
        <dbReference type="ARBA" id="ARBA00022989"/>
    </source>
</evidence>
<dbReference type="InterPro" id="IPR059000">
    <property type="entry name" value="ATPase_P-type_domA"/>
</dbReference>
<dbReference type="PANTHER" id="PTHR24092">
    <property type="entry name" value="PROBABLE PHOSPHOLIPID-TRANSPORTING ATPASE"/>
    <property type="match status" value="1"/>
</dbReference>
<dbReference type="FunFam" id="3.40.50.1000:FF:000014">
    <property type="entry name" value="Phospholipid-transporting ATPase"/>
    <property type="match status" value="1"/>
</dbReference>
<dbReference type="GO" id="GO:0005524">
    <property type="term" value="F:ATP binding"/>
    <property type="evidence" value="ECO:0007669"/>
    <property type="project" value="UniProtKB-UniRule"/>
</dbReference>
<dbReference type="CTD" id="6751701"/>
<feature type="domain" description="P-type ATPase A" evidence="19">
    <location>
        <begin position="83"/>
        <end position="144"/>
    </location>
</feature>
<dbReference type="Gene3D" id="2.70.150.10">
    <property type="entry name" value="Calcium-transporting ATPase, cytoplasmic transduction domain A"/>
    <property type="match status" value="1"/>
</dbReference>
<feature type="binding site" evidence="16">
    <location>
        <position position="366"/>
    </location>
    <ligand>
        <name>ATP</name>
        <dbReference type="ChEBI" id="CHEBI:30616"/>
    </ligand>
</feature>
<feature type="transmembrane region" description="Helical" evidence="18">
    <location>
        <begin position="995"/>
        <end position="1017"/>
    </location>
</feature>
<dbReference type="NCBIfam" id="TIGR01494">
    <property type="entry name" value="ATPase_P-type"/>
    <property type="match status" value="1"/>
</dbReference>
<keyword evidence="12 18" id="KW-0472">Membrane</keyword>
<dbReference type="SFLD" id="SFLDS00003">
    <property type="entry name" value="Haloacid_Dehalogenase"/>
    <property type="match status" value="1"/>
</dbReference>
<dbReference type="GO" id="GO:0005802">
    <property type="term" value="C:trans-Golgi network"/>
    <property type="evidence" value="ECO:0000318"/>
    <property type="project" value="GO_Central"/>
</dbReference>
<dbReference type="InterPro" id="IPR032630">
    <property type="entry name" value="P_typ_ATPase_c"/>
</dbReference>
<dbReference type="AlphaFoldDB" id="B3RSC3"/>
<reference evidence="22 23" key="1">
    <citation type="journal article" date="2008" name="Nature">
        <title>The Trichoplax genome and the nature of placozoans.</title>
        <authorList>
            <person name="Srivastava M."/>
            <person name="Begovic E."/>
            <person name="Chapman J."/>
            <person name="Putnam N.H."/>
            <person name="Hellsten U."/>
            <person name="Kawashima T."/>
            <person name="Kuo A."/>
            <person name="Mitros T."/>
            <person name="Salamov A."/>
            <person name="Carpenter M.L."/>
            <person name="Signorovitch A.Y."/>
            <person name="Moreno M.A."/>
            <person name="Kamm K."/>
            <person name="Grimwood J."/>
            <person name="Schmutz J."/>
            <person name="Shapiro H."/>
            <person name="Grigoriev I.V."/>
            <person name="Buss L.W."/>
            <person name="Schierwater B."/>
            <person name="Dellaporta S.L."/>
            <person name="Rokhsar D.S."/>
        </authorList>
    </citation>
    <scope>NUCLEOTIDE SEQUENCE [LARGE SCALE GENOMIC DNA]</scope>
    <source>
        <strain evidence="22 23">Grell-BS-1999</strain>
    </source>
</reference>
<dbReference type="Gene3D" id="3.40.50.1000">
    <property type="entry name" value="HAD superfamily/HAD-like"/>
    <property type="match status" value="1"/>
</dbReference>
<dbReference type="Pfam" id="PF16212">
    <property type="entry name" value="PhoLip_ATPase_C"/>
    <property type="match status" value="1"/>
</dbReference>
<comment type="subcellular location">
    <subcellularLocation>
        <location evidence="2">Cell membrane</location>
    </subcellularLocation>
    <subcellularLocation>
        <location evidence="1 18">Membrane</location>
        <topology evidence="1 18">Multi-pass membrane protein</topology>
    </subcellularLocation>
</comment>
<dbReference type="Gene3D" id="3.40.1110.10">
    <property type="entry name" value="Calcium-transporting ATPase, cytoplasmic domain N"/>
    <property type="match status" value="1"/>
</dbReference>
<evidence type="ECO:0000256" key="14">
    <source>
        <dbReference type="ARBA" id="ARBA00051303"/>
    </source>
</evidence>
<evidence type="ECO:0000256" key="1">
    <source>
        <dbReference type="ARBA" id="ARBA00004141"/>
    </source>
</evidence>
<dbReference type="FunFam" id="3.40.50.1000:FF:000001">
    <property type="entry name" value="Phospholipid-transporting ATPase IC"/>
    <property type="match status" value="1"/>
</dbReference>
<dbReference type="GO" id="GO:0016887">
    <property type="term" value="F:ATP hydrolysis activity"/>
    <property type="evidence" value="ECO:0007669"/>
    <property type="project" value="InterPro"/>
</dbReference>
<feature type="transmembrane region" description="Helical" evidence="18">
    <location>
        <begin position="293"/>
        <end position="317"/>
    </location>
</feature>
<dbReference type="Pfam" id="PF00122">
    <property type="entry name" value="E1-E2_ATPase"/>
    <property type="match status" value="1"/>
</dbReference>
<dbReference type="PROSITE" id="PS00154">
    <property type="entry name" value="ATPASE_E1_E2"/>
    <property type="match status" value="1"/>
</dbReference>
<dbReference type="FunCoup" id="B3RSC3">
    <property type="interactions" value="370"/>
</dbReference>
<comment type="catalytic activity">
    <reaction evidence="13 18">
        <text>ATP + H2O + phospholipidSide 1 = ADP + phosphate + phospholipidSide 2.</text>
        <dbReference type="EC" id="7.6.2.1"/>
    </reaction>
</comment>
<dbReference type="GO" id="GO:0000287">
    <property type="term" value="F:magnesium ion binding"/>
    <property type="evidence" value="ECO:0007669"/>
    <property type="project" value="UniProtKB-UniRule"/>
</dbReference>
<feature type="binding site" evidence="17">
    <location>
        <position position="364"/>
    </location>
    <ligand>
        <name>Mg(2+)</name>
        <dbReference type="ChEBI" id="CHEBI:18420"/>
    </ligand>
</feature>
<sequence>MQRNDITTSKYTILTFLPINLFEQFRRVANAYFLFLLILQCIPQINALNPISTAVPLVIVLGITAAKDGVDDYKRHQSDRKINNREATVLQNGSFQPIKWKDVKVGDIVRIENNQHVPADILLLSTSEASMFCFIETADLDGETNLKIRQPLAVTGKIGVNEGSYVNFTATLQSELPNNRLNKYQGTLEYNGETYAIDNDKILLRGCVLRNTKQIYGTVVFTGKDTKLMQNSGSPRFKRTRLDRVMNSLVLLIFVILCCFSLIGAILGGLWEGSTGQYFRRYLPWETYTHDPASIGALLFLSYIILLNTLVPISLYVRQIIRLGQSWTIDWDIKMYHEKTDTPAKARTTTLNEELGQIEYIFSDKTGTLTQNVMTFNRCSILGTVYGQLIAIELSERSFSTNKKVDFSANRFCTPKFEFFDQNLLQDCHDGIKDVQEFFRLLALCHTVMAEESEGELVYKSQSPDEAALVEAARNFGFVFTKRSSSMVILECLGQEEQYELLCTLDFNNVRKRMSVIVRHGNEIVLYCKGADTVIYERLEGSSPDVQSKTTDHLNSFAGEGLRTLCLAKKIIDPKFYTEWKVRHHAANTATIDRDEKLDAVYEEIEQNLTLIGATAIEDKLQDGVPETIANLTQANIKIWVLTGDKQETAINIGYSCRLLTESMDEVFIINGNNLDSVRSSIENFQQRITDIKGQPRNENNAQTSQEDRDVFGLVINGDSLAYALADDLKLTFLNLASQCNAIICCRVTPLQKALVVKLVKDNKNAVTLAIGDGANDVSMIKEAHIGVGISGQEGMQAVMSTIFFHIKFKTLHFDLFFNDNFKFLERLLLVHGRWDYMRMCKFLNYFFYKNFAFTLCHFWFGIFSGFSAQAIYDSWFVTLYNVVFTSLPVIGLAILEQDVNDKYSIRHPQMYVPGQQNVLFNEKIFMASLFQGVCASLALFFIPYLALYMGGVDYNGITLDNLQFLGTVIAFTLVIVVNLQIALYTKHWNVIMHVFIWVSMLSFVVYAFIFYSYAFFSLSASQFNYVRIHFQVFSNPYAWFVTAVATVFILTPSVLQEYYNTTIRPSLTERIRWQQINHGDIDDGSLHSATVKRRRSTHSGFAFSQEPGISSVICADNPNTRSTPVPV</sequence>
<dbReference type="Pfam" id="PF13246">
    <property type="entry name" value="Cation_ATPase"/>
    <property type="match status" value="1"/>
</dbReference>
<feature type="binding site" evidence="16">
    <location>
        <position position="365"/>
    </location>
    <ligand>
        <name>ATP</name>
        <dbReference type="ChEBI" id="CHEBI:30616"/>
    </ligand>
</feature>
<dbReference type="SFLD" id="SFLDF00027">
    <property type="entry name" value="p-type_atpase"/>
    <property type="match status" value="1"/>
</dbReference>
<dbReference type="GO" id="GO:0140326">
    <property type="term" value="F:ATPase-coupled intramembrane lipid transporter activity"/>
    <property type="evidence" value="ECO:0000318"/>
    <property type="project" value="GO_Central"/>
</dbReference>
<dbReference type="KEGG" id="tad:TRIADDRAFT_23045"/>
<dbReference type="GO" id="GO:0045332">
    <property type="term" value="P:phospholipid translocation"/>
    <property type="evidence" value="ECO:0000318"/>
    <property type="project" value="GO_Central"/>
</dbReference>
<evidence type="ECO:0000256" key="7">
    <source>
        <dbReference type="ARBA" id="ARBA00022741"/>
    </source>
</evidence>
<feature type="binding site" evidence="17">
    <location>
        <position position="777"/>
    </location>
    <ligand>
        <name>Mg(2+)</name>
        <dbReference type="ChEBI" id="CHEBI:18420"/>
    </ligand>
</feature>
<evidence type="ECO:0000256" key="4">
    <source>
        <dbReference type="ARBA" id="ARBA00022475"/>
    </source>
</evidence>
<dbReference type="SFLD" id="SFLDG00002">
    <property type="entry name" value="C1.7:_P-type_atpase_like"/>
    <property type="match status" value="1"/>
</dbReference>
<feature type="binding site" evidence="17">
    <location>
        <position position="773"/>
    </location>
    <ligand>
        <name>Mg(2+)</name>
        <dbReference type="ChEBI" id="CHEBI:18420"/>
    </ligand>
</feature>
<dbReference type="InterPro" id="IPR032631">
    <property type="entry name" value="P-type_ATPase_N"/>
</dbReference>
<evidence type="ECO:0000259" key="21">
    <source>
        <dbReference type="Pfam" id="PF16212"/>
    </source>
</evidence>
<organism evidence="22 23">
    <name type="scientific">Trichoplax adhaerens</name>
    <name type="common">Trichoplax reptans</name>
    <dbReference type="NCBI Taxonomy" id="10228"/>
    <lineage>
        <taxon>Eukaryota</taxon>
        <taxon>Metazoa</taxon>
        <taxon>Placozoa</taxon>
        <taxon>Uniplacotomia</taxon>
        <taxon>Trichoplacea</taxon>
        <taxon>Trichoplacidae</taxon>
        <taxon>Trichoplax</taxon>
    </lineage>
</organism>
<dbReference type="InterPro" id="IPR023214">
    <property type="entry name" value="HAD_sf"/>
</dbReference>
<evidence type="ECO:0000256" key="9">
    <source>
        <dbReference type="ARBA" id="ARBA00022842"/>
    </source>
</evidence>
<dbReference type="InterPro" id="IPR006539">
    <property type="entry name" value="P-type_ATPase_IV"/>
</dbReference>
<dbReference type="NCBIfam" id="TIGR01652">
    <property type="entry name" value="ATPase-Plipid"/>
    <property type="match status" value="1"/>
</dbReference>
<keyword evidence="11 18" id="KW-1133">Transmembrane helix</keyword>
<feature type="transmembrane region" description="Helical" evidence="18">
    <location>
        <begin position="963"/>
        <end position="983"/>
    </location>
</feature>
<dbReference type="InterPro" id="IPR023299">
    <property type="entry name" value="ATPase_P-typ_cyto_dom_N"/>
</dbReference>
<comment type="similarity">
    <text evidence="3 18">Belongs to the cation transport ATPase (P-type) (TC 3.A.3) family. Type IV subfamily.</text>
</comment>
<evidence type="ECO:0000313" key="23">
    <source>
        <dbReference type="Proteomes" id="UP000009022"/>
    </source>
</evidence>
<dbReference type="RefSeq" id="XP_002110486.1">
    <property type="nucleotide sequence ID" value="XM_002110450.1"/>
</dbReference>
<dbReference type="GO" id="GO:0005886">
    <property type="term" value="C:plasma membrane"/>
    <property type="evidence" value="ECO:0000318"/>
    <property type="project" value="GO_Central"/>
</dbReference>
<keyword evidence="7 16" id="KW-0547">Nucleotide-binding</keyword>
<dbReference type="InterPro" id="IPR018303">
    <property type="entry name" value="ATPase_P-typ_P_site"/>
</dbReference>
<dbReference type="OrthoDB" id="377733at2759"/>
<evidence type="ECO:0000256" key="17">
    <source>
        <dbReference type="PIRSR" id="PIRSR606539-3"/>
    </source>
</evidence>
<evidence type="ECO:0000256" key="3">
    <source>
        <dbReference type="ARBA" id="ARBA00008109"/>
    </source>
</evidence>
<evidence type="ECO:0000256" key="10">
    <source>
        <dbReference type="ARBA" id="ARBA00022967"/>
    </source>
</evidence>
<dbReference type="SUPFAM" id="SSF81653">
    <property type="entry name" value="Calcium ATPase, transduction domain A"/>
    <property type="match status" value="1"/>
</dbReference>
<evidence type="ECO:0000259" key="20">
    <source>
        <dbReference type="Pfam" id="PF16209"/>
    </source>
</evidence>
<keyword evidence="9 17" id="KW-0460">Magnesium</keyword>
<feature type="binding site" evidence="16">
    <location>
        <position position="563"/>
    </location>
    <ligand>
        <name>ATP</name>
        <dbReference type="ChEBI" id="CHEBI:30616"/>
    </ligand>
</feature>
<feature type="binding site" evidence="16">
    <location>
        <position position="364"/>
    </location>
    <ligand>
        <name>ATP</name>
        <dbReference type="ChEBI" id="CHEBI:30616"/>
    </ligand>
</feature>
<feature type="transmembrane region" description="Helical" evidence="18">
    <location>
        <begin position="925"/>
        <end position="951"/>
    </location>
</feature>
<feature type="transmembrane region" description="Helical" evidence="18">
    <location>
        <begin position="875"/>
        <end position="896"/>
    </location>
</feature>
<keyword evidence="23" id="KW-1185">Reference proteome</keyword>
<feature type="transmembrane region" description="Helical" evidence="18">
    <location>
        <begin position="1037"/>
        <end position="1056"/>
    </location>
</feature>
<feature type="binding site" evidence="16">
    <location>
        <position position="529"/>
    </location>
    <ligand>
        <name>ATP</name>
        <dbReference type="ChEBI" id="CHEBI:30616"/>
    </ligand>
</feature>
<dbReference type="EMBL" id="DS985243">
    <property type="protein sequence ID" value="EDV26490.1"/>
    <property type="molecule type" value="Genomic_DNA"/>
</dbReference>
<dbReference type="InterPro" id="IPR044492">
    <property type="entry name" value="P_typ_ATPase_HD_dom"/>
</dbReference>
<keyword evidence="8 16" id="KW-0067">ATP-binding</keyword>
<dbReference type="PRINTS" id="PR00119">
    <property type="entry name" value="CATATPASE"/>
</dbReference>
<feature type="binding site" evidence="16">
    <location>
        <position position="747"/>
    </location>
    <ligand>
        <name>ATP</name>
        <dbReference type="ChEBI" id="CHEBI:30616"/>
    </ligand>
</feature>
<dbReference type="FunFam" id="3.40.1110.10:FF:000261">
    <property type="entry name" value="Phospholipid-transporting ATPase"/>
    <property type="match status" value="1"/>
</dbReference>
<evidence type="ECO:0000256" key="12">
    <source>
        <dbReference type="ARBA" id="ARBA00023136"/>
    </source>
</evidence>
<dbReference type="SUPFAM" id="SSF81665">
    <property type="entry name" value="Calcium ATPase, transmembrane domain M"/>
    <property type="match status" value="1"/>
</dbReference>
<feature type="binding site" evidence="16">
    <location>
        <position position="777"/>
    </location>
    <ligand>
        <name>ATP</name>
        <dbReference type="ChEBI" id="CHEBI:30616"/>
    </ligand>
</feature>
<dbReference type="EC" id="7.6.2.1" evidence="18"/>
<evidence type="ECO:0000256" key="18">
    <source>
        <dbReference type="RuleBase" id="RU362033"/>
    </source>
</evidence>
<feature type="transmembrane region" description="Helical" evidence="18">
    <location>
        <begin position="847"/>
        <end position="869"/>
    </location>
</feature>
<dbReference type="InterPro" id="IPR001757">
    <property type="entry name" value="P_typ_ATPase"/>
</dbReference>
<feature type="domain" description="P-type ATPase N-terminal" evidence="20">
    <location>
        <begin position="3"/>
        <end position="53"/>
    </location>
</feature>
<feature type="binding site" evidence="16">
    <location>
        <position position="645"/>
    </location>
    <ligand>
        <name>ATP</name>
        <dbReference type="ChEBI" id="CHEBI:30616"/>
    </ligand>
</feature>
<dbReference type="InParanoid" id="B3RSC3"/>
<dbReference type="eggNOG" id="KOG0206">
    <property type="taxonomic scope" value="Eukaryota"/>
</dbReference>
<keyword evidence="6 17" id="KW-0479">Metal-binding</keyword>
<dbReference type="PhylomeDB" id="B3RSC3"/>
<feature type="domain" description="P-type ATPase C-terminal" evidence="21">
    <location>
        <begin position="821"/>
        <end position="1067"/>
    </location>
</feature>
<name>B3RSC3_TRIAD</name>
<gene>
    <name evidence="22" type="ORF">TRIADDRAFT_23045</name>
</gene>
<dbReference type="HOGENOM" id="CLU_000846_3_4_1"/>
<dbReference type="FunFam" id="2.70.150.10:FF:000021">
    <property type="entry name" value="Phospholipid-transporting ATPase"/>
    <property type="match status" value="1"/>
</dbReference>
<dbReference type="GeneID" id="6751701"/>
<proteinExistence type="inferred from homology"/>
<dbReference type="CDD" id="cd02073">
    <property type="entry name" value="P-type_ATPase_APLT_Dnf-like"/>
    <property type="match status" value="1"/>
</dbReference>
<feature type="binding site" evidence="17">
    <location>
        <position position="366"/>
    </location>
    <ligand>
        <name>Mg(2+)</name>
        <dbReference type="ChEBI" id="CHEBI:18420"/>
    </ligand>
</feature>
<dbReference type="GO" id="GO:0090556">
    <property type="term" value="F:phosphatidylserine floppase activity"/>
    <property type="evidence" value="ECO:0007669"/>
    <property type="project" value="RHEA"/>
</dbReference>
<keyword evidence="5 18" id="KW-0812">Transmembrane</keyword>
<feature type="binding site" evidence="16">
    <location>
        <position position="643"/>
    </location>
    <ligand>
        <name>ATP</name>
        <dbReference type="ChEBI" id="CHEBI:30616"/>
    </ligand>
</feature>
<comment type="cofactor">
    <cofactor evidence="17">
        <name>Mg(2+)</name>
        <dbReference type="ChEBI" id="CHEBI:18420"/>
    </cofactor>
</comment>
<comment type="catalytic activity">
    <reaction evidence="14">
        <text>a 1,2-diacyl-sn-glycero-3-phospho-L-serine(out) + ATP + H2O = a 1,2-diacyl-sn-glycero-3-phospho-L-serine(in) + ADP + phosphate + H(+)</text>
        <dbReference type="Rhea" id="RHEA:38567"/>
        <dbReference type="ChEBI" id="CHEBI:15377"/>
        <dbReference type="ChEBI" id="CHEBI:15378"/>
        <dbReference type="ChEBI" id="CHEBI:30616"/>
        <dbReference type="ChEBI" id="CHEBI:43474"/>
        <dbReference type="ChEBI" id="CHEBI:57262"/>
        <dbReference type="ChEBI" id="CHEBI:456216"/>
    </reaction>
    <physiologicalReaction direction="left-to-right" evidence="14">
        <dbReference type="Rhea" id="RHEA:38568"/>
    </physiologicalReaction>
</comment>
<dbReference type="PANTHER" id="PTHR24092:SF190">
    <property type="entry name" value="PHOSPHOLIPID-TRANSPORTING ATPASE"/>
    <property type="match status" value="1"/>
</dbReference>
<keyword evidence="10 18" id="KW-1278">Translocase</keyword>
<dbReference type="STRING" id="10228.B3RSC3"/>
<evidence type="ECO:0000256" key="15">
    <source>
        <dbReference type="PIRSR" id="PIRSR606539-1"/>
    </source>
</evidence>
<dbReference type="OMA" id="GFNTYYW"/>
<dbReference type="GO" id="GO:0007030">
    <property type="term" value="P:Golgi organization"/>
    <property type="evidence" value="ECO:0000318"/>
    <property type="project" value="GO_Central"/>
</dbReference>
<evidence type="ECO:0000259" key="19">
    <source>
        <dbReference type="Pfam" id="PF00122"/>
    </source>
</evidence>